<dbReference type="Gene3D" id="3.90.1470.20">
    <property type="match status" value="1"/>
</dbReference>
<gene>
    <name evidence="2" type="ORF">AJ79_06158</name>
</gene>
<proteinExistence type="predicted"/>
<dbReference type="NCBIfam" id="TIGR01489">
    <property type="entry name" value="DKMTPPase-SF"/>
    <property type="match status" value="1"/>
</dbReference>
<evidence type="ECO:0000313" key="2">
    <source>
        <dbReference type="EMBL" id="PGH07770.1"/>
    </source>
</evidence>
<dbReference type="Pfam" id="PF12710">
    <property type="entry name" value="HAD"/>
    <property type="match status" value="1"/>
</dbReference>
<evidence type="ECO:0000256" key="1">
    <source>
        <dbReference type="ARBA" id="ARBA00022801"/>
    </source>
</evidence>
<protein>
    <recommendedName>
        <fullName evidence="4">2,3-diketo-5-methylthio-1-phosphopentane phosphatase</fullName>
    </recommendedName>
</protein>
<reference evidence="2 3" key="1">
    <citation type="submission" date="2017-10" db="EMBL/GenBank/DDBJ databases">
        <title>Comparative genomics in systemic dimorphic fungi from Ajellomycetaceae.</title>
        <authorList>
            <person name="Munoz J.F."/>
            <person name="Mcewen J.G."/>
            <person name="Clay O.K."/>
            <person name="Cuomo C.A."/>
        </authorList>
    </citation>
    <scope>NUCLEOTIDE SEQUENCE [LARGE SCALE GENOMIC DNA]</scope>
    <source>
        <strain evidence="2 3">UAMH5409</strain>
    </source>
</reference>
<dbReference type="Gene3D" id="3.40.50.1000">
    <property type="entry name" value="HAD superfamily/HAD-like"/>
    <property type="match status" value="1"/>
</dbReference>
<dbReference type="GO" id="GO:0016791">
    <property type="term" value="F:phosphatase activity"/>
    <property type="evidence" value="ECO:0007669"/>
    <property type="project" value="InterPro"/>
</dbReference>
<dbReference type="PANTHER" id="PTHR28181:SF2">
    <property type="entry name" value="PHOSPHORIC MONOESTER HYDROLASE"/>
    <property type="match status" value="1"/>
</dbReference>
<organism evidence="2 3">
    <name type="scientific">Helicocarpus griseus UAMH5409</name>
    <dbReference type="NCBI Taxonomy" id="1447875"/>
    <lineage>
        <taxon>Eukaryota</taxon>
        <taxon>Fungi</taxon>
        <taxon>Dikarya</taxon>
        <taxon>Ascomycota</taxon>
        <taxon>Pezizomycotina</taxon>
        <taxon>Eurotiomycetes</taxon>
        <taxon>Eurotiomycetidae</taxon>
        <taxon>Onygenales</taxon>
        <taxon>Ajellomycetaceae</taxon>
        <taxon>Helicocarpus</taxon>
    </lineage>
</organism>
<dbReference type="InterPro" id="IPR036412">
    <property type="entry name" value="HAD-like_sf"/>
</dbReference>
<name>A0A2B7XFR5_9EURO</name>
<dbReference type="PANTHER" id="PTHR28181">
    <property type="entry name" value="UPF0655 PROTEIN YCR015C"/>
    <property type="match status" value="1"/>
</dbReference>
<dbReference type="EMBL" id="PDNB01000106">
    <property type="protein sequence ID" value="PGH07770.1"/>
    <property type="molecule type" value="Genomic_DNA"/>
</dbReference>
<dbReference type="STRING" id="1447875.A0A2B7XFR5"/>
<keyword evidence="1" id="KW-0378">Hydrolase</keyword>
<dbReference type="SUPFAM" id="SSF56784">
    <property type="entry name" value="HAD-like"/>
    <property type="match status" value="1"/>
</dbReference>
<evidence type="ECO:0000313" key="3">
    <source>
        <dbReference type="Proteomes" id="UP000223968"/>
    </source>
</evidence>
<dbReference type="Proteomes" id="UP000223968">
    <property type="component" value="Unassembled WGS sequence"/>
</dbReference>
<dbReference type="InterPro" id="IPR023214">
    <property type="entry name" value="HAD_sf"/>
</dbReference>
<keyword evidence="3" id="KW-1185">Reference proteome</keyword>
<dbReference type="NCBIfam" id="TIGR01488">
    <property type="entry name" value="HAD-SF-IB"/>
    <property type="match status" value="1"/>
</dbReference>
<dbReference type="OrthoDB" id="10014216at2759"/>
<accession>A0A2B7XFR5</accession>
<dbReference type="InterPro" id="IPR006384">
    <property type="entry name" value="HAD_hydro_PyrdxlP_Pase-like"/>
</dbReference>
<dbReference type="InterPro" id="IPR050849">
    <property type="entry name" value="HAD-like_hydrolase_phosphatase"/>
</dbReference>
<sequence length="258" mass="28983">MGSIELPAMATKPKIIFFSDFDGTITLKDSNDFMTDNLGYGAEKRRQGNLDVLENKVTFREAFRDMLDSVDTPFDECIRILLDNMELDPHFREFYDWANEHNVPIVILSSGMVPIIHSLLVKLLGHEPDNIQIVANQVGSRNGKDINTKGGWEIVYHDDSHFGHDKSLEIKPYAALPKEERPTLLYAGDGVSDLSAASETDLLFAKKGKDLVAYCQREGIPFTVFENWSTILEETKRMWEGKTDPEAIAAAAKESANL</sequence>
<comment type="caution">
    <text evidence="2">The sequence shown here is derived from an EMBL/GenBank/DDBJ whole genome shotgun (WGS) entry which is preliminary data.</text>
</comment>
<dbReference type="AlphaFoldDB" id="A0A2B7XFR5"/>
<evidence type="ECO:0008006" key="4">
    <source>
        <dbReference type="Google" id="ProtNLM"/>
    </source>
</evidence>